<evidence type="ECO:0000313" key="3">
    <source>
        <dbReference type="Proteomes" id="UP000239415"/>
    </source>
</evidence>
<feature type="region of interest" description="Disordered" evidence="1">
    <location>
        <begin position="1"/>
        <end position="49"/>
    </location>
</feature>
<evidence type="ECO:0000256" key="1">
    <source>
        <dbReference type="SAM" id="MobiDB-lite"/>
    </source>
</evidence>
<dbReference type="EMBL" id="PVMZ01000012">
    <property type="protein sequence ID" value="PRX18604.1"/>
    <property type="molecule type" value="Genomic_DNA"/>
</dbReference>
<dbReference type="RefSeq" id="WP_170154020.1">
    <property type="nucleotide sequence ID" value="NZ_BOMO01000108.1"/>
</dbReference>
<organism evidence="2 3">
    <name type="scientific">Actinoplanes italicus</name>
    <dbReference type="NCBI Taxonomy" id="113567"/>
    <lineage>
        <taxon>Bacteria</taxon>
        <taxon>Bacillati</taxon>
        <taxon>Actinomycetota</taxon>
        <taxon>Actinomycetes</taxon>
        <taxon>Micromonosporales</taxon>
        <taxon>Micromonosporaceae</taxon>
        <taxon>Actinoplanes</taxon>
    </lineage>
</organism>
<protein>
    <submittedName>
        <fullName evidence="2">Uncharacterized protein</fullName>
    </submittedName>
</protein>
<proteinExistence type="predicted"/>
<dbReference type="AlphaFoldDB" id="A0A2T0K711"/>
<accession>A0A2T0K711</accession>
<comment type="caution">
    <text evidence="2">The sequence shown here is derived from an EMBL/GenBank/DDBJ whole genome shotgun (WGS) entry which is preliminary data.</text>
</comment>
<keyword evidence="3" id="KW-1185">Reference proteome</keyword>
<dbReference type="Proteomes" id="UP000239415">
    <property type="component" value="Unassembled WGS sequence"/>
</dbReference>
<name>A0A2T0K711_9ACTN</name>
<evidence type="ECO:0000313" key="2">
    <source>
        <dbReference type="EMBL" id="PRX18604.1"/>
    </source>
</evidence>
<sequence>MTVSTLLDAGSFRAPLRPASPETGALHDDRAATPPACHDGSYNRLRRAA</sequence>
<reference evidence="2 3" key="1">
    <citation type="submission" date="2018-03" db="EMBL/GenBank/DDBJ databases">
        <title>Genomic Encyclopedia of Archaeal and Bacterial Type Strains, Phase II (KMG-II): from individual species to whole genera.</title>
        <authorList>
            <person name="Goeker M."/>
        </authorList>
    </citation>
    <scope>NUCLEOTIDE SEQUENCE [LARGE SCALE GENOMIC DNA]</scope>
    <source>
        <strain evidence="2 3">DSM 43146</strain>
    </source>
</reference>
<gene>
    <name evidence="2" type="ORF">CLV67_11278</name>
</gene>